<sequence length="70" mass="7545">MAWSYRIIDHGHYFALHAVEEGSAGELLQCSSKPIDFAFDAAGGPDKVVTELEMALKAASKAPVLPMPQE</sequence>
<comment type="caution">
    <text evidence="1">The sequence shown here is derived from an EMBL/GenBank/DDBJ whole genome shotgun (WGS) entry which is preliminary data.</text>
</comment>
<gene>
    <name evidence="1" type="ORF">NJ75_04375</name>
</gene>
<dbReference type="RefSeq" id="WP_039338035.1">
    <property type="nucleotide sequence ID" value="NZ_JRVC01000033.1"/>
</dbReference>
<dbReference type="PATRIC" id="fig|48936.3.peg.4411"/>
<organism evidence="1 2">
    <name type="scientific">Novosphingobium subterraneum</name>
    <dbReference type="NCBI Taxonomy" id="48936"/>
    <lineage>
        <taxon>Bacteria</taxon>
        <taxon>Pseudomonadati</taxon>
        <taxon>Pseudomonadota</taxon>
        <taxon>Alphaproteobacteria</taxon>
        <taxon>Sphingomonadales</taxon>
        <taxon>Sphingomonadaceae</taxon>
        <taxon>Novosphingobium</taxon>
    </lineage>
</organism>
<proteinExistence type="predicted"/>
<evidence type="ECO:0000313" key="1">
    <source>
        <dbReference type="EMBL" id="KHS42009.1"/>
    </source>
</evidence>
<evidence type="ECO:0000313" key="2">
    <source>
        <dbReference type="Proteomes" id="UP000031338"/>
    </source>
</evidence>
<dbReference type="STRING" id="48936.NJ75_04375"/>
<dbReference type="AlphaFoldDB" id="A0A0B8Z741"/>
<name>A0A0B8Z741_9SPHN</name>
<keyword evidence="2" id="KW-1185">Reference proteome</keyword>
<reference evidence="1 2" key="1">
    <citation type="submission" date="2014-10" db="EMBL/GenBank/DDBJ databases">
        <title>Draft genome sequence of Novosphingobium subterraneum DSM 12447.</title>
        <authorList>
            <person name="Gan H.M."/>
            <person name="Gan H.Y."/>
            <person name="Savka M.A."/>
        </authorList>
    </citation>
    <scope>NUCLEOTIDE SEQUENCE [LARGE SCALE GENOMIC DNA]</scope>
    <source>
        <strain evidence="1 2">DSM 12447</strain>
    </source>
</reference>
<accession>A0A0B8Z741</accession>
<dbReference type="EMBL" id="JRVC01000033">
    <property type="protein sequence ID" value="KHS42009.1"/>
    <property type="molecule type" value="Genomic_DNA"/>
</dbReference>
<protein>
    <submittedName>
        <fullName evidence="1">Uncharacterized protein</fullName>
    </submittedName>
</protein>
<dbReference type="Proteomes" id="UP000031338">
    <property type="component" value="Unassembled WGS sequence"/>
</dbReference>